<dbReference type="Pfam" id="PF02114">
    <property type="entry name" value="Phosducin"/>
    <property type="match status" value="1"/>
</dbReference>
<evidence type="ECO:0000259" key="3">
    <source>
        <dbReference type="Pfam" id="PF02114"/>
    </source>
</evidence>
<dbReference type="InterPro" id="IPR051499">
    <property type="entry name" value="Phosducin-like_reg"/>
</dbReference>
<dbReference type="EMBL" id="KZ107856">
    <property type="protein sequence ID" value="OSS44836.1"/>
    <property type="molecule type" value="Genomic_DNA"/>
</dbReference>
<feature type="region of interest" description="Disordered" evidence="2">
    <location>
        <begin position="1"/>
        <end position="61"/>
    </location>
</feature>
<proteinExistence type="inferred from homology"/>
<dbReference type="PANTHER" id="PTHR46052">
    <property type="entry name" value="PHOSDUCIN-LIKE PROTEIN"/>
    <property type="match status" value="1"/>
</dbReference>
<feature type="region of interest" description="Disordered" evidence="2">
    <location>
        <begin position="101"/>
        <end position="133"/>
    </location>
</feature>
<comment type="similarity">
    <text evidence="1">Belongs to the phosducin family.</text>
</comment>
<dbReference type="Gene3D" id="3.40.30.10">
    <property type="entry name" value="Glutaredoxin"/>
    <property type="match status" value="1"/>
</dbReference>
<dbReference type="Proteomes" id="UP000193240">
    <property type="component" value="Unassembled WGS sequence"/>
</dbReference>
<dbReference type="PANTHER" id="PTHR46052:SF1">
    <property type="entry name" value="PHOSDUCIN-LIKE PROTEIN"/>
    <property type="match status" value="1"/>
</dbReference>
<dbReference type="InterPro" id="IPR024253">
    <property type="entry name" value="Phosducin_thioredoxin-like_dom"/>
</dbReference>
<dbReference type="STRING" id="105696.A0A1Y2LLM1"/>
<dbReference type="InParanoid" id="A0A1Y2LLM1"/>
<evidence type="ECO:0000256" key="2">
    <source>
        <dbReference type="SAM" id="MobiDB-lite"/>
    </source>
</evidence>
<sequence length="278" mass="31643">MTNAAQEEFDELMRDKGREERHPEDRHNDSDLSEPESEGAEKDRYEIVDTDDELELPADMRSNYYMPSHIRSEANTGPKGVIADAQAFEQAKKQARRFTWKKSAASQQQQQQQYNVTTYQGEPGSSDEENDGGFMKQWRESRLRELQNAGQRIRSRTTSPSRRVYGSLLAVDGEAYLDAIEKTPSDTVVVVFIYNDLSDISNMVEECMRQVAQRNDTVRFVKLHNDDAEMEEEGVPAVLAYKGGDKFAGLVPLLNELPDDSELSAVALETAFRRHRIL</sequence>
<gene>
    <name evidence="4" type="ORF">B5807_10594</name>
</gene>
<evidence type="ECO:0000313" key="5">
    <source>
        <dbReference type="Proteomes" id="UP000193240"/>
    </source>
</evidence>
<dbReference type="OMA" id="GIIEMMP"/>
<dbReference type="GO" id="GO:0008277">
    <property type="term" value="P:regulation of G protein-coupled receptor signaling pathway"/>
    <property type="evidence" value="ECO:0007669"/>
    <property type="project" value="InterPro"/>
</dbReference>
<organism evidence="4 5">
    <name type="scientific">Epicoccum nigrum</name>
    <name type="common">Soil fungus</name>
    <name type="synonym">Epicoccum purpurascens</name>
    <dbReference type="NCBI Taxonomy" id="105696"/>
    <lineage>
        <taxon>Eukaryota</taxon>
        <taxon>Fungi</taxon>
        <taxon>Dikarya</taxon>
        <taxon>Ascomycota</taxon>
        <taxon>Pezizomycotina</taxon>
        <taxon>Dothideomycetes</taxon>
        <taxon>Pleosporomycetidae</taxon>
        <taxon>Pleosporales</taxon>
        <taxon>Pleosporineae</taxon>
        <taxon>Didymellaceae</taxon>
        <taxon>Epicoccum</taxon>
    </lineage>
</organism>
<accession>A0A1Y2LLM1</accession>
<name>A0A1Y2LLM1_EPING</name>
<evidence type="ECO:0000256" key="1">
    <source>
        <dbReference type="ARBA" id="ARBA00009686"/>
    </source>
</evidence>
<reference evidence="4 5" key="1">
    <citation type="journal article" date="2017" name="Genome Announc.">
        <title>Genome sequence of the saprophytic ascomycete Epicoccum nigrum ICMP 19927 strain isolated from New Zealand.</title>
        <authorList>
            <person name="Fokin M."/>
            <person name="Fleetwood D."/>
            <person name="Weir B.S."/>
            <person name="Villas-Boas S.G."/>
        </authorList>
    </citation>
    <scope>NUCLEOTIDE SEQUENCE [LARGE SCALE GENOMIC DNA]</scope>
    <source>
        <strain evidence="4 5">ICMP 19927</strain>
    </source>
</reference>
<feature type="compositionally biased region" description="Basic and acidic residues" evidence="2">
    <location>
        <begin position="11"/>
        <end position="30"/>
    </location>
</feature>
<dbReference type="InterPro" id="IPR036249">
    <property type="entry name" value="Thioredoxin-like_sf"/>
</dbReference>
<protein>
    <recommendedName>
        <fullName evidence="3">Phosducin domain-containing protein</fullName>
    </recommendedName>
</protein>
<dbReference type="CDD" id="cd02987">
    <property type="entry name" value="Phd_like_Phd"/>
    <property type="match status" value="1"/>
</dbReference>
<evidence type="ECO:0000313" key="4">
    <source>
        <dbReference type="EMBL" id="OSS44836.1"/>
    </source>
</evidence>
<dbReference type="InterPro" id="IPR001200">
    <property type="entry name" value="Phosducin"/>
</dbReference>
<dbReference type="AlphaFoldDB" id="A0A1Y2LLM1"/>
<dbReference type="SUPFAM" id="SSF52833">
    <property type="entry name" value="Thioredoxin-like"/>
    <property type="match status" value="1"/>
</dbReference>
<keyword evidence="5" id="KW-1185">Reference proteome</keyword>
<feature type="domain" description="Phosducin" evidence="3">
    <location>
        <begin position="74"/>
        <end position="269"/>
    </location>
</feature>